<sequence>MRNSSNQISFFIILLTIIMLPFRAMAIREPKPTAIDSRIRVMTYSPNDVFKFTGYYNYQGCIELDKGEEIVNLSMGDPNAWFIQEFGNRIFIKPIKDDATTNMLLITNKRTYFFELHAEEVQNINDSNMIFNVKFLYPDNEKSNNTNLVSLTTSEVDLSHPENYNFYYTISGHQEIAPIKIFDDGDFTYIYFRDKNVAMPTVYIVDDRKKESLVNFRISTKNPNLMIVEQVSLRLSLRLGRKVVYVFNEALLSK</sequence>
<evidence type="ECO:0000313" key="4">
    <source>
        <dbReference type="EMBL" id="SPR05997.1"/>
    </source>
</evidence>
<dbReference type="Gene3D" id="2.60.40.2500">
    <property type="match status" value="1"/>
</dbReference>
<dbReference type="EMBL" id="LS398552">
    <property type="protein sequence ID" value="SPR05997.1"/>
    <property type="molecule type" value="Genomic_DNA"/>
</dbReference>
<organism evidence="4 5">
    <name type="scientific">Orientia tsutsugamushi</name>
    <name type="common">Rickettsia tsutsugamushi</name>
    <dbReference type="NCBI Taxonomy" id="784"/>
    <lineage>
        <taxon>Bacteria</taxon>
        <taxon>Pseudomonadati</taxon>
        <taxon>Pseudomonadota</taxon>
        <taxon>Alphaproteobacteria</taxon>
        <taxon>Rickettsiales</taxon>
        <taxon>Rickettsiaceae</taxon>
        <taxon>Rickettsieae</taxon>
        <taxon>Orientia</taxon>
    </lineage>
</organism>
<dbReference type="NCBIfam" id="TIGR02781">
    <property type="entry name" value="VirB9"/>
    <property type="match status" value="1"/>
</dbReference>
<dbReference type="InterPro" id="IPR010258">
    <property type="entry name" value="Conjugal_tfr_TrbG/VirB9/CagX"/>
</dbReference>
<dbReference type="RefSeq" id="WP_045914225.1">
    <property type="nucleotide sequence ID" value="NZ_LS398552.1"/>
</dbReference>
<dbReference type="GeneID" id="89459022"/>
<gene>
    <name evidence="4" type="primary">virB9</name>
    <name evidence="4" type="ORF">UT76HP_00817</name>
</gene>
<evidence type="ECO:0000256" key="1">
    <source>
        <dbReference type="ARBA" id="ARBA00006135"/>
    </source>
</evidence>
<evidence type="ECO:0000256" key="3">
    <source>
        <dbReference type="ARBA" id="ARBA00023026"/>
    </source>
</evidence>
<dbReference type="InterPro" id="IPR038161">
    <property type="entry name" value="VirB9/CagX/TrbG_C_sf"/>
</dbReference>
<protein>
    <submittedName>
        <fullName evidence="4">P-type conjugative transfer protein VirB9</fullName>
    </submittedName>
</protein>
<proteinExistence type="inferred from homology"/>
<keyword evidence="2" id="KW-0732">Signal</keyword>
<dbReference type="STRING" id="357244.OTBS_0338"/>
<evidence type="ECO:0000313" key="5">
    <source>
        <dbReference type="Proteomes" id="UP000244943"/>
    </source>
</evidence>
<dbReference type="CDD" id="cd06911">
    <property type="entry name" value="VirB9_CagX_TrbG"/>
    <property type="match status" value="1"/>
</dbReference>
<dbReference type="InterPro" id="IPR033645">
    <property type="entry name" value="VirB9/CagX/TrbG_C"/>
</dbReference>
<evidence type="ECO:0000256" key="2">
    <source>
        <dbReference type="ARBA" id="ARBA00022729"/>
    </source>
</evidence>
<reference evidence="5" key="1">
    <citation type="submission" date="2018-03" db="EMBL/GenBank/DDBJ databases">
        <authorList>
            <person name="Batty M. E."/>
            <person name="Batty M E."/>
        </authorList>
    </citation>
    <scope>NUCLEOTIDE SEQUENCE [LARGE SCALE GENOMIC DNA]</scope>
</reference>
<accession>A0A2U3QYG4</accession>
<comment type="similarity">
    <text evidence="1">Belongs to the TrbG/VirB9 family.</text>
</comment>
<keyword evidence="3" id="KW-0843">Virulence</keyword>
<dbReference type="Proteomes" id="UP000244943">
    <property type="component" value="Chromosome I"/>
</dbReference>
<dbReference type="AlphaFoldDB" id="A0A2U3QYG4"/>
<dbReference type="InterPro" id="IPR014148">
    <property type="entry name" value="VirB9"/>
</dbReference>
<name>A0A2U3QYG4_ORITS</name>
<dbReference type="Pfam" id="PF03524">
    <property type="entry name" value="CagX"/>
    <property type="match status" value="1"/>
</dbReference>